<evidence type="ECO:0000313" key="3">
    <source>
        <dbReference type="Proteomes" id="UP000095767"/>
    </source>
</evidence>
<organism evidence="2 3">
    <name type="scientific">Dichanthelium oligosanthes</name>
    <dbReference type="NCBI Taxonomy" id="888268"/>
    <lineage>
        <taxon>Eukaryota</taxon>
        <taxon>Viridiplantae</taxon>
        <taxon>Streptophyta</taxon>
        <taxon>Embryophyta</taxon>
        <taxon>Tracheophyta</taxon>
        <taxon>Spermatophyta</taxon>
        <taxon>Magnoliopsida</taxon>
        <taxon>Liliopsida</taxon>
        <taxon>Poales</taxon>
        <taxon>Poaceae</taxon>
        <taxon>PACMAD clade</taxon>
        <taxon>Panicoideae</taxon>
        <taxon>Panicodae</taxon>
        <taxon>Paniceae</taxon>
        <taxon>Dichantheliinae</taxon>
        <taxon>Dichanthelium</taxon>
    </lineage>
</organism>
<dbReference type="Proteomes" id="UP000095767">
    <property type="component" value="Unassembled WGS sequence"/>
</dbReference>
<comment type="caution">
    <text evidence="2">The sequence shown here is derived from an EMBL/GenBank/DDBJ whole genome shotgun (WGS) entry which is preliminary data.</text>
</comment>
<dbReference type="EMBL" id="LWDX02049945">
    <property type="protein sequence ID" value="OEL20685.1"/>
    <property type="molecule type" value="Genomic_DNA"/>
</dbReference>
<proteinExistence type="predicted"/>
<evidence type="ECO:0000256" key="1">
    <source>
        <dbReference type="SAM" id="MobiDB-lite"/>
    </source>
</evidence>
<accession>A0A1E5V6R1</accession>
<dbReference type="OrthoDB" id="691881at2759"/>
<reference evidence="2 3" key="1">
    <citation type="submission" date="2016-09" db="EMBL/GenBank/DDBJ databases">
        <title>The draft genome of Dichanthelium oligosanthes: A C3 panicoid grass species.</title>
        <authorList>
            <person name="Studer A.J."/>
            <person name="Schnable J.C."/>
            <person name="Brutnell T.P."/>
        </authorList>
    </citation>
    <scope>NUCLEOTIDE SEQUENCE [LARGE SCALE GENOMIC DNA]</scope>
    <source>
        <strain evidence="3">cv. Kellogg 1175</strain>
        <tissue evidence="2">Leaf</tissue>
    </source>
</reference>
<evidence type="ECO:0000313" key="2">
    <source>
        <dbReference type="EMBL" id="OEL20685.1"/>
    </source>
</evidence>
<gene>
    <name evidence="2" type="ORF">BAE44_0018293</name>
</gene>
<keyword evidence="3" id="KW-1185">Reference proteome</keyword>
<feature type="region of interest" description="Disordered" evidence="1">
    <location>
        <begin position="85"/>
        <end position="113"/>
    </location>
</feature>
<name>A0A1E5V6R1_9POAL</name>
<protein>
    <submittedName>
        <fullName evidence="2">Uncharacterized protein</fullName>
    </submittedName>
</protein>
<dbReference type="AlphaFoldDB" id="A0A1E5V6R1"/>
<sequence>MAATPEEFFADGLMEPSPASPSVFLDLTPTSDPSAVDKGQFSHDDLVLPCFSHMLMKDDIDDNLLCQYFDQPALLEAQQPFAQILSPSTGADNDDVANKGNMDQAKDSSLVSSDDQSTLSLSFSDTEYVVGEFLKGMEDASRFLPRNNSFMKDPQMNQMFIRSKRKNLEEEVGRTSEIMMMMEVPEEFGVHEMLDDMLIGGC</sequence>